<feature type="transmembrane region" description="Helical" evidence="1">
    <location>
        <begin position="46"/>
        <end position="68"/>
    </location>
</feature>
<keyword evidence="1" id="KW-0812">Transmembrane</keyword>
<reference evidence="2" key="1">
    <citation type="submission" date="2018-05" db="EMBL/GenBank/DDBJ databases">
        <authorList>
            <person name="Lanie J.A."/>
            <person name="Ng W.-L."/>
            <person name="Kazmierczak K.M."/>
            <person name="Andrzejewski T.M."/>
            <person name="Davidsen T.M."/>
            <person name="Wayne K.J."/>
            <person name="Tettelin H."/>
            <person name="Glass J.I."/>
            <person name="Rusch D."/>
            <person name="Podicherti R."/>
            <person name="Tsui H.-C.T."/>
            <person name="Winkler M.E."/>
        </authorList>
    </citation>
    <scope>NUCLEOTIDE SEQUENCE</scope>
</reference>
<gene>
    <name evidence="2" type="ORF">METZ01_LOCUS89092</name>
</gene>
<sequence>MKRDNYEVVLTVGRKLMKKLIITMIAIAFSFSAYSEIYLIEKNESIGVWCVNTYVFVGHSGALVQLYSRTENKPLSCKIYEKYKK</sequence>
<protein>
    <submittedName>
        <fullName evidence="2">Uncharacterized protein</fullName>
    </submittedName>
</protein>
<dbReference type="AlphaFoldDB" id="A0A381V912"/>
<evidence type="ECO:0000256" key="1">
    <source>
        <dbReference type="SAM" id="Phobius"/>
    </source>
</evidence>
<feature type="transmembrane region" description="Helical" evidence="1">
    <location>
        <begin position="20"/>
        <end position="40"/>
    </location>
</feature>
<evidence type="ECO:0000313" key="2">
    <source>
        <dbReference type="EMBL" id="SVA36238.1"/>
    </source>
</evidence>
<name>A0A381V912_9ZZZZ</name>
<keyword evidence="1" id="KW-1133">Transmembrane helix</keyword>
<accession>A0A381V912</accession>
<keyword evidence="1" id="KW-0472">Membrane</keyword>
<organism evidence="2">
    <name type="scientific">marine metagenome</name>
    <dbReference type="NCBI Taxonomy" id="408172"/>
    <lineage>
        <taxon>unclassified sequences</taxon>
        <taxon>metagenomes</taxon>
        <taxon>ecological metagenomes</taxon>
    </lineage>
</organism>
<dbReference type="EMBL" id="UINC01008044">
    <property type="protein sequence ID" value="SVA36238.1"/>
    <property type="molecule type" value="Genomic_DNA"/>
</dbReference>
<proteinExistence type="predicted"/>